<accession>A0AA35Y7E3</accession>
<evidence type="ECO:0000313" key="3">
    <source>
        <dbReference type="Proteomes" id="UP001177003"/>
    </source>
</evidence>
<proteinExistence type="predicted"/>
<evidence type="ECO:0000313" key="2">
    <source>
        <dbReference type="EMBL" id="CAI9261511.1"/>
    </source>
</evidence>
<dbReference type="AlphaFoldDB" id="A0AA35Y7E3"/>
<dbReference type="Proteomes" id="UP001177003">
    <property type="component" value="Chromosome 0"/>
</dbReference>
<reference evidence="2" key="1">
    <citation type="submission" date="2023-04" db="EMBL/GenBank/DDBJ databases">
        <authorList>
            <person name="Vijverberg K."/>
            <person name="Xiong W."/>
            <person name="Schranz E."/>
        </authorList>
    </citation>
    <scope>NUCLEOTIDE SEQUENCE</scope>
</reference>
<evidence type="ECO:0000256" key="1">
    <source>
        <dbReference type="SAM" id="MobiDB-lite"/>
    </source>
</evidence>
<name>A0AA35Y7E3_LACSI</name>
<gene>
    <name evidence="2" type="ORF">LSALG_LOCUS2298</name>
</gene>
<keyword evidence="3" id="KW-1185">Reference proteome</keyword>
<protein>
    <submittedName>
        <fullName evidence="2">Uncharacterized protein</fullName>
    </submittedName>
</protein>
<feature type="region of interest" description="Disordered" evidence="1">
    <location>
        <begin position="68"/>
        <end position="87"/>
    </location>
</feature>
<organism evidence="2 3">
    <name type="scientific">Lactuca saligna</name>
    <name type="common">Willowleaf lettuce</name>
    <dbReference type="NCBI Taxonomy" id="75948"/>
    <lineage>
        <taxon>Eukaryota</taxon>
        <taxon>Viridiplantae</taxon>
        <taxon>Streptophyta</taxon>
        <taxon>Embryophyta</taxon>
        <taxon>Tracheophyta</taxon>
        <taxon>Spermatophyta</taxon>
        <taxon>Magnoliopsida</taxon>
        <taxon>eudicotyledons</taxon>
        <taxon>Gunneridae</taxon>
        <taxon>Pentapetalae</taxon>
        <taxon>asterids</taxon>
        <taxon>campanulids</taxon>
        <taxon>Asterales</taxon>
        <taxon>Asteraceae</taxon>
        <taxon>Cichorioideae</taxon>
        <taxon>Cichorieae</taxon>
        <taxon>Lactucinae</taxon>
        <taxon>Lactuca</taxon>
    </lineage>
</organism>
<sequence>MPPPYTSQLRYHLLLILPSRRPMSLSFYDQMESRTPPPAVSPSRCHHGLAVSEDTSHYYFIAVSSPPLKNHQSSHHPGSVVGEDEGSRGHTHPLLILLLLCFSPSPPPSRCCCLGPSHVAEMAVAVAFPYFCMSYCLRIVHVRGCECHPVSLVCAVWFGLPGISRKGHHHYHEVAAATIYHHQPP</sequence>
<dbReference type="EMBL" id="OX465086">
    <property type="protein sequence ID" value="CAI9261511.1"/>
    <property type="molecule type" value="Genomic_DNA"/>
</dbReference>